<evidence type="ECO:0000313" key="2">
    <source>
        <dbReference type="EMBL" id="ARD23828.1"/>
    </source>
</evidence>
<name>A0ABM6JQE3_9GAMM</name>
<reference evidence="2 3" key="1">
    <citation type="submission" date="2017-03" db="EMBL/GenBank/DDBJ databases">
        <title>Genome sequencing of Shewanella japonica KCTC 22435.</title>
        <authorList>
            <person name="Kim K.M."/>
        </authorList>
    </citation>
    <scope>NUCLEOTIDE SEQUENCE [LARGE SCALE GENOMIC DNA]</scope>
    <source>
        <strain evidence="2 3">KCTC 22435</strain>
    </source>
</reference>
<accession>A0ABM6JQE3</accession>
<dbReference type="PANTHER" id="PTHR46211">
    <property type="entry name" value="GLYCEROPHOSPHORYL DIESTER PHOSPHODIESTERASE"/>
    <property type="match status" value="1"/>
</dbReference>
<proteinExistence type="predicted"/>
<dbReference type="Gene3D" id="3.20.20.190">
    <property type="entry name" value="Phosphatidylinositol (PI) phosphodiesterase"/>
    <property type="match status" value="1"/>
</dbReference>
<evidence type="ECO:0000259" key="1">
    <source>
        <dbReference type="PROSITE" id="PS51704"/>
    </source>
</evidence>
<dbReference type="RefSeq" id="WP_080916815.1">
    <property type="nucleotide sequence ID" value="NZ_CP020472.1"/>
</dbReference>
<dbReference type="SUPFAM" id="SSF51695">
    <property type="entry name" value="PLC-like phosphodiesterases"/>
    <property type="match status" value="1"/>
</dbReference>
<gene>
    <name evidence="2" type="ORF">SJ2017_3580</name>
</gene>
<organism evidence="2 3">
    <name type="scientific">Shewanella japonica</name>
    <dbReference type="NCBI Taxonomy" id="93973"/>
    <lineage>
        <taxon>Bacteria</taxon>
        <taxon>Pseudomonadati</taxon>
        <taxon>Pseudomonadota</taxon>
        <taxon>Gammaproteobacteria</taxon>
        <taxon>Alteromonadales</taxon>
        <taxon>Shewanellaceae</taxon>
        <taxon>Shewanella</taxon>
    </lineage>
</organism>
<dbReference type="EMBL" id="CP020472">
    <property type="protein sequence ID" value="ARD23828.1"/>
    <property type="molecule type" value="Genomic_DNA"/>
</dbReference>
<dbReference type="InterPro" id="IPR017946">
    <property type="entry name" value="PLC-like_Pdiesterase_TIM-brl"/>
</dbReference>
<sequence length="241" mass="27066">MLIFAHRGASGYEVENTLAAMEKALQLNVQAIELDVYNVEGELYVFHDRRLENKTSGKGLVHLSRKETINKAKIKQHSIPTFWQVMSLINGRCIVNIELKGYHTAMPVIEMYPSLISQLNFTQAQLLISSFNQPYLAQVKQHLPEARVAPILSGVPLNYAESVTQLGAYSIHVDIHFVTHEMVKDAHQRGAKIYVYTVDVPEDIQALKALGVDGIFSNFPDKAADALLSQNANEDHQHWFG</sequence>
<dbReference type="Pfam" id="PF03009">
    <property type="entry name" value="GDPD"/>
    <property type="match status" value="1"/>
</dbReference>
<dbReference type="PANTHER" id="PTHR46211:SF1">
    <property type="entry name" value="GLYCEROPHOSPHODIESTER PHOSPHODIESTERASE, CYTOPLASMIC"/>
    <property type="match status" value="1"/>
</dbReference>
<keyword evidence="3" id="KW-1185">Reference proteome</keyword>
<dbReference type="InterPro" id="IPR030395">
    <property type="entry name" value="GP_PDE_dom"/>
</dbReference>
<dbReference type="Proteomes" id="UP000191820">
    <property type="component" value="Chromosome"/>
</dbReference>
<evidence type="ECO:0000313" key="3">
    <source>
        <dbReference type="Proteomes" id="UP000191820"/>
    </source>
</evidence>
<dbReference type="CDD" id="cd08556">
    <property type="entry name" value="GDPD"/>
    <property type="match status" value="1"/>
</dbReference>
<protein>
    <submittedName>
        <fullName evidence="2">Glycerophosphoryl diester phosphodiesterase</fullName>
    </submittedName>
</protein>
<dbReference type="PROSITE" id="PS51704">
    <property type="entry name" value="GP_PDE"/>
    <property type="match status" value="1"/>
</dbReference>
<feature type="domain" description="GP-PDE" evidence="1">
    <location>
        <begin position="1"/>
        <end position="227"/>
    </location>
</feature>